<gene>
    <name evidence="5" type="ORF">N799_08795</name>
</gene>
<dbReference type="AlphaFoldDB" id="A0A0A0EUT2"/>
<protein>
    <submittedName>
        <fullName evidence="5">Lytic murein transglycosylase</fullName>
    </submittedName>
</protein>
<dbReference type="Gene3D" id="1.25.20.10">
    <property type="entry name" value="Bacterial muramidases"/>
    <property type="match status" value="1"/>
</dbReference>
<comment type="caution">
    <text evidence="5">The sequence shown here is derived from an EMBL/GenBank/DDBJ whole genome shotgun (WGS) entry which is preliminary data.</text>
</comment>
<accession>A0A0A0EUT2</accession>
<reference evidence="5 6" key="1">
    <citation type="journal article" date="2015" name="Stand. Genomic Sci.">
        <title>Genomic information of the arsenic-resistant bacterium Lysobacter arseniciresistens type strain ZS79(T) and comparison of Lysobacter draft genomes.</title>
        <authorList>
            <person name="Liu L."/>
            <person name="Zhang S."/>
            <person name="Luo M."/>
            <person name="Wang G."/>
        </authorList>
    </citation>
    <scope>NUCLEOTIDE SEQUENCE [LARGE SCALE GENOMIC DNA]</scope>
    <source>
        <strain evidence="5 6">ZS79</strain>
    </source>
</reference>
<organism evidence="5 6">
    <name type="scientific">Lysobacter arseniciresistens ZS79</name>
    <dbReference type="NCBI Taxonomy" id="913325"/>
    <lineage>
        <taxon>Bacteria</taxon>
        <taxon>Pseudomonadati</taxon>
        <taxon>Pseudomonadota</taxon>
        <taxon>Gammaproteobacteria</taxon>
        <taxon>Lysobacterales</taxon>
        <taxon>Lysobacteraceae</taxon>
        <taxon>Novilysobacter</taxon>
    </lineage>
</organism>
<evidence type="ECO:0000313" key="5">
    <source>
        <dbReference type="EMBL" id="KGM54706.1"/>
    </source>
</evidence>
<dbReference type="InterPro" id="IPR023346">
    <property type="entry name" value="Lysozyme-like_dom_sf"/>
</dbReference>
<dbReference type="EMBL" id="AVPT01000024">
    <property type="protein sequence ID" value="KGM54706.1"/>
    <property type="molecule type" value="Genomic_DNA"/>
</dbReference>
<dbReference type="CDD" id="cd13401">
    <property type="entry name" value="Slt70-like"/>
    <property type="match status" value="1"/>
</dbReference>
<dbReference type="SUPFAM" id="SSF53955">
    <property type="entry name" value="Lysozyme-like"/>
    <property type="match status" value="1"/>
</dbReference>
<feature type="domain" description="Transglycosylase SLT" evidence="3">
    <location>
        <begin position="466"/>
        <end position="575"/>
    </location>
</feature>
<dbReference type="InterPro" id="IPR012289">
    <property type="entry name" value="Lytic_TGlycosylase_superhlx_L"/>
</dbReference>
<evidence type="ECO:0000256" key="2">
    <source>
        <dbReference type="ARBA" id="ARBA00022729"/>
    </source>
</evidence>
<comment type="similarity">
    <text evidence="1">Belongs to the transglycosylase Slt family.</text>
</comment>
<dbReference type="InterPro" id="IPR008258">
    <property type="entry name" value="Transglycosylase_SLT_dom_1"/>
</dbReference>
<dbReference type="SUPFAM" id="SSF48435">
    <property type="entry name" value="Bacterial muramidases"/>
    <property type="match status" value="1"/>
</dbReference>
<dbReference type="Proteomes" id="UP000029989">
    <property type="component" value="Unassembled WGS sequence"/>
</dbReference>
<dbReference type="Pfam" id="PF01464">
    <property type="entry name" value="SLT"/>
    <property type="match status" value="1"/>
</dbReference>
<evidence type="ECO:0000256" key="1">
    <source>
        <dbReference type="ARBA" id="ARBA00007734"/>
    </source>
</evidence>
<evidence type="ECO:0000259" key="3">
    <source>
        <dbReference type="Pfam" id="PF01464"/>
    </source>
</evidence>
<dbReference type="PANTHER" id="PTHR37423">
    <property type="entry name" value="SOLUBLE LYTIC MUREIN TRANSGLYCOSYLASE-RELATED"/>
    <property type="match status" value="1"/>
</dbReference>
<dbReference type="InterPro" id="IPR008939">
    <property type="entry name" value="Lytic_TGlycosylase_superhlx_U"/>
</dbReference>
<dbReference type="STRING" id="913325.N799_08795"/>
<dbReference type="Gene3D" id="1.10.1240.20">
    <property type="entry name" value="Lytic transglycosylase, superhelical linker domain"/>
    <property type="match status" value="1"/>
</dbReference>
<dbReference type="InterPro" id="IPR037061">
    <property type="entry name" value="Lytic_TGlycoase_superhlx_L_sf"/>
</dbReference>
<keyword evidence="6" id="KW-1185">Reference proteome</keyword>
<dbReference type="GO" id="GO:0042597">
    <property type="term" value="C:periplasmic space"/>
    <property type="evidence" value="ECO:0007669"/>
    <property type="project" value="InterPro"/>
</dbReference>
<keyword evidence="2" id="KW-0732">Signal</keyword>
<feature type="domain" description="Lytic transglycosylase superhelical linker" evidence="4">
    <location>
        <begin position="389"/>
        <end position="445"/>
    </location>
</feature>
<evidence type="ECO:0000313" key="6">
    <source>
        <dbReference type="Proteomes" id="UP000029989"/>
    </source>
</evidence>
<dbReference type="GO" id="GO:0004553">
    <property type="term" value="F:hydrolase activity, hydrolyzing O-glycosyl compounds"/>
    <property type="evidence" value="ECO:0007669"/>
    <property type="project" value="InterPro"/>
</dbReference>
<dbReference type="Gene3D" id="1.10.530.10">
    <property type="match status" value="1"/>
</dbReference>
<dbReference type="PANTHER" id="PTHR37423:SF5">
    <property type="entry name" value="SOLUBLE LYTIC MUREIN TRANSGLYCOSYLASE"/>
    <property type="match status" value="1"/>
</dbReference>
<proteinExistence type="inferred from homology"/>
<evidence type="ECO:0000259" key="4">
    <source>
        <dbReference type="Pfam" id="PF14718"/>
    </source>
</evidence>
<dbReference type="Pfam" id="PF14718">
    <property type="entry name" value="SLT_L"/>
    <property type="match status" value="1"/>
</dbReference>
<dbReference type="eggNOG" id="COG0741">
    <property type="taxonomic scope" value="Bacteria"/>
</dbReference>
<name>A0A0A0EUT2_9GAMM</name>
<sequence length="637" mass="70262">MAAPAPGTPVAAQVDPRQARIEAAISAAERGDFDAAHFGDLADHPLYRWVEYAGLRRNIDSVSNERATGFLQRHRGEAVAGAFREPWLAAAARRDDDAAFLAAWSDEVDSTKLRCAKLDAQLTLGRIDAKWTSDAQAVWNGSKGESLPDDCNPVFAALAARGGLTDAMRWQRFDEAAAAWQPGVMRAIAAELPADQRALALDYAAFIDAPHPRALQWPKTDRSRLVASQGLARLGKNDPGQAESLLPQYASALDFTEADRGRALYMIALWTAASLLPESERRLAAVPDASYDARLHEWQVREAIARSDWRAALAAIRRMDDKQRSDSKYEYFEGRLAELTGDAETAKARYAAAAREPEFHGFLAADRLGQPYALCPRQVDADGAAKAVVASDPALQRAIGLAQLGRHGWAVAEWKDALERFDDRQRRIAVEVAQVNGWFDRGVFGLESDERSYYTLRFPLHHDATIRREAARNRIDPAWVAAEIRAESIFNPQARSGADARGLMQVLPSTGAAVARRIGQPWGGGESLYDADTNIVLGTAYLRQMLDEYGGKPYFAIAGYNAGPTPLRRWQGDRPGMDADFWIETITYAETRDYVARVLAFSVIYDWLLDGDALRLTDRMEGRVDGPRKTFACPAAE</sequence>